<dbReference type="InterPro" id="IPR038087">
    <property type="entry name" value="RNAP_delta_N_dom_sf"/>
</dbReference>
<evidence type="ECO:0000256" key="2">
    <source>
        <dbReference type="ARBA" id="ARBA00022478"/>
    </source>
</evidence>
<dbReference type="STRING" id="889306.KP78_12040"/>
<comment type="subunit">
    <text evidence="6">RNAP is composed of a core of 2 alpha, a beta and a beta' subunits. The core is associated with a delta subunit and one of several sigma factors.</text>
</comment>
<accession>A0A0C2VZC1</accession>
<keyword evidence="5 6" id="KW-0804">Transcription</keyword>
<feature type="domain" description="HTH HARE-type" evidence="8">
    <location>
        <begin position="14"/>
        <end position="81"/>
    </location>
</feature>
<evidence type="ECO:0000259" key="8">
    <source>
        <dbReference type="PROSITE" id="PS51913"/>
    </source>
</evidence>
<dbReference type="AlphaFoldDB" id="A0A0C2VZC1"/>
<feature type="region of interest" description="Disordered" evidence="7">
    <location>
        <begin position="115"/>
        <end position="176"/>
    </location>
</feature>
<organism evidence="9 10">
    <name type="scientific">Jeotgalibacillus soli</name>
    <dbReference type="NCBI Taxonomy" id="889306"/>
    <lineage>
        <taxon>Bacteria</taxon>
        <taxon>Bacillati</taxon>
        <taxon>Bacillota</taxon>
        <taxon>Bacilli</taxon>
        <taxon>Bacillales</taxon>
        <taxon>Caryophanaceae</taxon>
        <taxon>Jeotgalibacillus</taxon>
    </lineage>
</organism>
<dbReference type="GO" id="GO:0006351">
    <property type="term" value="P:DNA-templated transcription"/>
    <property type="evidence" value="ECO:0007669"/>
    <property type="project" value="InterPro"/>
</dbReference>
<proteinExistence type="inferred from homology"/>
<dbReference type="NCBIfam" id="TIGR04567">
    <property type="entry name" value="RNAP_delt_lowGC"/>
    <property type="match status" value="1"/>
</dbReference>
<evidence type="ECO:0000256" key="1">
    <source>
        <dbReference type="ARBA" id="ARBA00009828"/>
    </source>
</evidence>
<evidence type="ECO:0000313" key="9">
    <source>
        <dbReference type="EMBL" id="KIL49736.1"/>
    </source>
</evidence>
<comment type="similarity">
    <text evidence="1 6">Belongs to the RpoE family.</text>
</comment>
<dbReference type="InterPro" id="IPR007759">
    <property type="entry name" value="Asxl_HARE-HTH"/>
</dbReference>
<dbReference type="RefSeq" id="WP_052474633.1">
    <property type="nucleotide sequence ID" value="NZ_JXRP01000009.1"/>
</dbReference>
<comment type="function">
    <text evidence="6">Participates in both the initiation and recycling phases of transcription. In the presence of the delta subunit, RNAP displays an increased specificity of transcription, a decreased affinity for nucleic acids, and an increased efficiency of RNA synthesis because of enhanced recycling.</text>
</comment>
<reference evidence="9 10" key="1">
    <citation type="submission" date="2015-01" db="EMBL/GenBank/DDBJ databases">
        <title>Genome sequencing of Jeotgalibacillus soli.</title>
        <authorList>
            <person name="Goh K.M."/>
            <person name="Chan K.-G."/>
            <person name="Yaakop A.S."/>
            <person name="Ee R."/>
            <person name="Gan H.M."/>
            <person name="Chan C.S."/>
        </authorList>
    </citation>
    <scope>NUCLEOTIDE SEQUENCE [LARGE SCALE GENOMIC DNA]</scope>
    <source>
        <strain evidence="9 10">P9</strain>
    </source>
</reference>
<evidence type="ECO:0000313" key="10">
    <source>
        <dbReference type="Proteomes" id="UP000031938"/>
    </source>
</evidence>
<keyword evidence="10" id="KW-1185">Reference proteome</keyword>
<sequence>MELKNLSKEELREYSFIEITHYLLVDRHEPMTFEQMLEEWKTLLGFTDKEVKARMVQFYTDLNMDGRFIALGENRWGLRTWYPLDQAEDEHITSAIKAKKKKKKVLADDLDYDDLDDDEDLEFDELDEDLVDEDDDEDNDEDFDEDLIEEDEFDLDEDDDEDEDEDDLDNDKDDLK</sequence>
<evidence type="ECO:0000256" key="3">
    <source>
        <dbReference type="ARBA" id="ARBA00022679"/>
    </source>
</evidence>
<dbReference type="GO" id="GO:0003899">
    <property type="term" value="F:DNA-directed RNA polymerase activity"/>
    <property type="evidence" value="ECO:0007669"/>
    <property type="project" value="UniProtKB-UniRule"/>
</dbReference>
<keyword evidence="4 6" id="KW-0548">Nucleotidyltransferase</keyword>
<evidence type="ECO:0000256" key="4">
    <source>
        <dbReference type="ARBA" id="ARBA00022695"/>
    </source>
</evidence>
<dbReference type="Proteomes" id="UP000031938">
    <property type="component" value="Unassembled WGS sequence"/>
</dbReference>
<evidence type="ECO:0000256" key="5">
    <source>
        <dbReference type="ARBA" id="ARBA00023163"/>
    </source>
</evidence>
<keyword evidence="2 6" id="KW-0240">DNA-directed RNA polymerase</keyword>
<dbReference type="PATRIC" id="fig|889306.3.peg.1211"/>
<comment type="caution">
    <text evidence="9">The sequence shown here is derived from an EMBL/GenBank/DDBJ whole genome shotgun (WGS) entry which is preliminary data.</text>
</comment>
<name>A0A0C2VZC1_9BACL</name>
<evidence type="ECO:0000256" key="7">
    <source>
        <dbReference type="SAM" id="MobiDB-lite"/>
    </source>
</evidence>
<protein>
    <recommendedName>
        <fullName evidence="6">Probable DNA-directed RNA polymerase subunit delta</fullName>
    </recommendedName>
    <alternativeName>
        <fullName evidence="6">RNAP delta factor</fullName>
    </alternativeName>
</protein>
<dbReference type="InterPro" id="IPR029757">
    <property type="entry name" value="RpoE"/>
</dbReference>
<evidence type="ECO:0000256" key="6">
    <source>
        <dbReference type="HAMAP-Rule" id="MF_00357"/>
    </source>
</evidence>
<gene>
    <name evidence="6" type="primary">rpoE</name>
    <name evidence="9" type="ORF">KP78_12040</name>
</gene>
<dbReference type="GO" id="GO:0000428">
    <property type="term" value="C:DNA-directed RNA polymerase complex"/>
    <property type="evidence" value="ECO:0007669"/>
    <property type="project" value="UniProtKB-KW"/>
</dbReference>
<dbReference type="PROSITE" id="PS51913">
    <property type="entry name" value="HTH_HARE"/>
    <property type="match status" value="1"/>
</dbReference>
<dbReference type="Pfam" id="PF05066">
    <property type="entry name" value="HARE-HTH"/>
    <property type="match status" value="1"/>
</dbReference>
<dbReference type="HAMAP" id="MF_00357">
    <property type="entry name" value="RNApol_bact_RpoE"/>
    <property type="match status" value="1"/>
</dbReference>
<dbReference type="GO" id="GO:0006355">
    <property type="term" value="P:regulation of DNA-templated transcription"/>
    <property type="evidence" value="ECO:0007669"/>
    <property type="project" value="UniProtKB-UniRule"/>
</dbReference>
<dbReference type="EMBL" id="JXRP01000009">
    <property type="protein sequence ID" value="KIL49736.1"/>
    <property type="molecule type" value="Genomic_DNA"/>
</dbReference>
<dbReference type="Gene3D" id="1.10.10.1250">
    <property type="entry name" value="RNA polymerase, subunit delta, N-terminal domain"/>
    <property type="match status" value="1"/>
</dbReference>
<keyword evidence="3 6" id="KW-0808">Transferase</keyword>